<accession>A0A9W6NQ94</accession>
<feature type="compositionally biased region" description="Gly residues" evidence="1">
    <location>
        <begin position="113"/>
        <end position="129"/>
    </location>
</feature>
<evidence type="ECO:0000256" key="1">
    <source>
        <dbReference type="SAM" id="MobiDB-lite"/>
    </source>
</evidence>
<protein>
    <submittedName>
        <fullName evidence="2">Uncharacterized protein</fullName>
    </submittedName>
</protein>
<evidence type="ECO:0000313" key="3">
    <source>
        <dbReference type="Proteomes" id="UP001143480"/>
    </source>
</evidence>
<proteinExistence type="predicted"/>
<evidence type="ECO:0000313" key="2">
    <source>
        <dbReference type="EMBL" id="GLL05113.1"/>
    </source>
</evidence>
<organism evidence="2 3">
    <name type="scientific">Dactylosporangium matsuzakiense</name>
    <dbReference type="NCBI Taxonomy" id="53360"/>
    <lineage>
        <taxon>Bacteria</taxon>
        <taxon>Bacillati</taxon>
        <taxon>Actinomycetota</taxon>
        <taxon>Actinomycetes</taxon>
        <taxon>Micromonosporales</taxon>
        <taxon>Micromonosporaceae</taxon>
        <taxon>Dactylosporangium</taxon>
    </lineage>
</organism>
<feature type="region of interest" description="Disordered" evidence="1">
    <location>
        <begin position="104"/>
        <end position="129"/>
    </location>
</feature>
<comment type="caution">
    <text evidence="2">The sequence shown here is derived from an EMBL/GenBank/DDBJ whole genome shotgun (WGS) entry which is preliminary data.</text>
</comment>
<gene>
    <name evidence="2" type="ORF">GCM10017581_068600</name>
</gene>
<keyword evidence="3" id="KW-1185">Reference proteome</keyword>
<dbReference type="Proteomes" id="UP001143480">
    <property type="component" value="Unassembled WGS sequence"/>
</dbReference>
<reference evidence="2" key="1">
    <citation type="journal article" date="2014" name="Int. J. Syst. Evol. Microbiol.">
        <title>Complete genome sequence of Corynebacterium casei LMG S-19264T (=DSM 44701T), isolated from a smear-ripened cheese.</title>
        <authorList>
            <consortium name="US DOE Joint Genome Institute (JGI-PGF)"/>
            <person name="Walter F."/>
            <person name="Albersmeier A."/>
            <person name="Kalinowski J."/>
            <person name="Ruckert C."/>
        </authorList>
    </citation>
    <scope>NUCLEOTIDE SEQUENCE</scope>
    <source>
        <strain evidence="2">VKM Ac-1321</strain>
    </source>
</reference>
<reference evidence="2" key="2">
    <citation type="submission" date="2023-01" db="EMBL/GenBank/DDBJ databases">
        <authorList>
            <person name="Sun Q."/>
            <person name="Evtushenko L."/>
        </authorList>
    </citation>
    <scope>NUCLEOTIDE SEQUENCE</scope>
    <source>
        <strain evidence="2">VKM Ac-1321</strain>
    </source>
</reference>
<sequence>MTLRVEPEALASAAADLLDGSLQIKKARQYLDDNTKIGGFNAVGPIIAHHERAIESLRGWLSHLNDVVFWSSIGIEDTSKMYQRTDAASAANFDALLPAAARTDPFEVDGRPSGSGDGWTPGGSRYGER</sequence>
<dbReference type="EMBL" id="BSFP01000053">
    <property type="protein sequence ID" value="GLL05113.1"/>
    <property type="molecule type" value="Genomic_DNA"/>
</dbReference>
<dbReference type="RefSeq" id="WP_271189792.1">
    <property type="nucleotide sequence ID" value="NZ_BSFP01000053.1"/>
</dbReference>
<dbReference type="AlphaFoldDB" id="A0A9W6NQ94"/>
<name>A0A9W6NQ94_9ACTN</name>